<proteinExistence type="predicted"/>
<protein>
    <submittedName>
        <fullName evidence="2">Uncharacterized protein</fullName>
    </submittedName>
</protein>
<feature type="region of interest" description="Disordered" evidence="1">
    <location>
        <begin position="279"/>
        <end position="301"/>
    </location>
</feature>
<feature type="compositionally biased region" description="Acidic residues" evidence="1">
    <location>
        <begin position="279"/>
        <end position="288"/>
    </location>
</feature>
<dbReference type="EMBL" id="FPIW01000010">
    <property type="protein sequence ID" value="SFW34194.1"/>
    <property type="molecule type" value="Genomic_DNA"/>
</dbReference>
<evidence type="ECO:0000313" key="3">
    <source>
        <dbReference type="Proteomes" id="UP000182680"/>
    </source>
</evidence>
<dbReference type="Proteomes" id="UP000182680">
    <property type="component" value="Unassembled WGS sequence"/>
</dbReference>
<gene>
    <name evidence="2" type="ORF">SAMN02910291_00925</name>
</gene>
<evidence type="ECO:0000256" key="1">
    <source>
        <dbReference type="SAM" id="MobiDB-lite"/>
    </source>
</evidence>
<comment type="caution">
    <text evidence="2">The sequence shown here is derived from an EMBL/GenBank/DDBJ whole genome shotgun (WGS) entry which is preliminary data.</text>
</comment>
<dbReference type="RefSeq" id="WP_072311529.1">
    <property type="nucleotide sequence ID" value="NZ_FPIW01000010.1"/>
</dbReference>
<evidence type="ECO:0000313" key="2">
    <source>
        <dbReference type="EMBL" id="SFW34194.1"/>
    </source>
</evidence>
<accession>A0AA94HRR1</accession>
<reference evidence="3" key="1">
    <citation type="submission" date="2016-11" db="EMBL/GenBank/DDBJ databases">
        <authorList>
            <person name="Jaros S."/>
            <person name="Januszkiewicz K."/>
            <person name="Wedrychowicz H."/>
        </authorList>
    </citation>
    <scope>NUCLEOTIDE SEQUENCE [LARGE SCALE GENOMIC DNA]</scope>
    <source>
        <strain evidence="3">DSM 7057</strain>
    </source>
</reference>
<sequence>MTAPTSYCLWNSNTTEAFARAMRQRVTVRIKCCLPREGKPTDIVMHGRLRNVEGREVLFVPRHAEVQQGKSKAEENTCEFFFSLEQREESGISRMGYQGPGMVLEEVKGEKGDLRSLRLRLARSCAVRQMRRHKRVPWNEDRSRLAGITPLDNPPTTRAELKDLLAQYYASSHPNPLPLINLSAGGACACLPDDISAITLASTYLFFVVPNKAAGSDPPYIFLSKKMGTCKSLCDQGTALRLLFTEELDWFSQSPHLKWDDILATGSERLQACLELYDDTEDEEDEAPAETTSASKSRLTA</sequence>
<dbReference type="AlphaFoldDB" id="A0AA94HRR1"/>
<name>A0AA94HRR1_DESDE</name>
<organism evidence="2 3">
    <name type="scientific">Desulfovibrio desulfuricans</name>
    <dbReference type="NCBI Taxonomy" id="876"/>
    <lineage>
        <taxon>Bacteria</taxon>
        <taxon>Pseudomonadati</taxon>
        <taxon>Thermodesulfobacteriota</taxon>
        <taxon>Desulfovibrionia</taxon>
        <taxon>Desulfovibrionales</taxon>
        <taxon>Desulfovibrionaceae</taxon>
        <taxon>Desulfovibrio</taxon>
    </lineage>
</organism>